<dbReference type="AlphaFoldDB" id="A0A2L1U7G4"/>
<sequence length="31" mass="3853">MNLNQFEILKSYFSLKEEIKQLERNLNAYYI</sequence>
<keyword evidence="1" id="KW-0614">Plasmid</keyword>
<evidence type="ECO:0000313" key="1">
    <source>
        <dbReference type="EMBL" id="AVF28877.1"/>
    </source>
</evidence>
<gene>
    <name evidence="1" type="ORF">ERICIII_04875</name>
</gene>
<evidence type="ECO:0000313" key="2">
    <source>
        <dbReference type="Proteomes" id="UP000239833"/>
    </source>
</evidence>
<reference evidence="2" key="1">
    <citation type="submission" date="2017-02" db="EMBL/GenBank/DDBJ databases">
        <title>Delineation of Paenibacillus larvae strains originating from foulbrood outbreaks.</title>
        <authorList>
            <person name="Beims H."/>
            <person name="Bunk B."/>
            <person name="Sproeer C."/>
            <person name="Mohr K.I."/>
            <person name="Pradella S."/>
            <person name="Guenther G."/>
            <person name="Rohde M."/>
            <person name="von der Ohe W."/>
            <person name="Steinert M."/>
        </authorList>
    </citation>
    <scope>NUCLEOTIDE SEQUENCE [LARGE SCALE GENOMIC DNA]</scope>
    <source>
        <strain evidence="2">Eric_III</strain>
        <plasmid evidence="2">Plasmid unnamed1</plasmid>
    </source>
</reference>
<name>A0A2L1U7G4_9BACL</name>
<protein>
    <submittedName>
        <fullName evidence="1">Uncharacterized protein</fullName>
    </submittedName>
</protein>
<dbReference type="Proteomes" id="UP000239833">
    <property type="component" value="Plasmid unnamed1"/>
</dbReference>
<organism evidence="1 2">
    <name type="scientific">Paenibacillus larvae subsp. larvae</name>
    <dbReference type="NCBI Taxonomy" id="147375"/>
    <lineage>
        <taxon>Bacteria</taxon>
        <taxon>Bacillati</taxon>
        <taxon>Bacillota</taxon>
        <taxon>Bacilli</taxon>
        <taxon>Bacillales</taxon>
        <taxon>Paenibacillaceae</taxon>
        <taxon>Paenibacillus</taxon>
    </lineage>
</organism>
<proteinExistence type="predicted"/>
<geneLocation type="plasmid" evidence="1">
    <name>unnamed1</name>
</geneLocation>
<dbReference type="EMBL" id="CP019656">
    <property type="protein sequence ID" value="AVF28877.1"/>
    <property type="molecule type" value="Genomic_DNA"/>
</dbReference>
<accession>A0A2L1U7G4</accession>